<evidence type="ECO:0000313" key="1">
    <source>
        <dbReference type="EMBL" id="WCT13454.1"/>
    </source>
</evidence>
<protein>
    <submittedName>
        <fullName evidence="1">Uncharacterized protein</fullName>
    </submittedName>
</protein>
<dbReference type="EMBL" id="CP117167">
    <property type="protein sequence ID" value="WCT13454.1"/>
    <property type="molecule type" value="Genomic_DNA"/>
</dbReference>
<accession>A0ABY7TAC3</accession>
<dbReference type="RefSeq" id="WP_273631745.1">
    <property type="nucleotide sequence ID" value="NZ_CP117167.1"/>
</dbReference>
<organism evidence="1 2">
    <name type="scientific">Mucilaginibacter jinjuensis</name>
    <dbReference type="NCBI Taxonomy" id="1176721"/>
    <lineage>
        <taxon>Bacteria</taxon>
        <taxon>Pseudomonadati</taxon>
        <taxon>Bacteroidota</taxon>
        <taxon>Sphingobacteriia</taxon>
        <taxon>Sphingobacteriales</taxon>
        <taxon>Sphingobacteriaceae</taxon>
        <taxon>Mucilaginibacter</taxon>
    </lineage>
</organism>
<keyword evidence="2" id="KW-1185">Reference proteome</keyword>
<sequence>MSFNANIFVNSKGGVEQRFSPAVEFGRTFGIFDIGLATGRLSSMDHGPDTSRFVEFRPTINVFSKGRFAEALCLGGGYVFKAKQGLMTEICNSINFNVTEVSPWPCSRVTYSLMAPMITVMSSIWDLPLPIISCGSIA</sequence>
<evidence type="ECO:0000313" key="2">
    <source>
        <dbReference type="Proteomes" id="UP001216139"/>
    </source>
</evidence>
<reference evidence="1 2" key="1">
    <citation type="submission" date="2023-02" db="EMBL/GenBank/DDBJ databases">
        <title>Genome sequence of Mucilaginibacter jinjuensis strain KACC 16571.</title>
        <authorList>
            <person name="Kim S."/>
            <person name="Heo J."/>
            <person name="Kwon S.-W."/>
        </authorList>
    </citation>
    <scope>NUCLEOTIDE SEQUENCE [LARGE SCALE GENOMIC DNA]</scope>
    <source>
        <strain evidence="1 2">KACC 16571</strain>
    </source>
</reference>
<gene>
    <name evidence="1" type="ORF">PQO05_05840</name>
</gene>
<dbReference type="Proteomes" id="UP001216139">
    <property type="component" value="Chromosome"/>
</dbReference>
<name>A0ABY7TAC3_9SPHI</name>
<proteinExistence type="predicted"/>